<evidence type="ECO:0000313" key="1">
    <source>
        <dbReference type="EMBL" id="KAK7027068.1"/>
    </source>
</evidence>
<keyword evidence="2" id="KW-1185">Reference proteome</keyword>
<name>A0AAW0BL92_9AGAR</name>
<organism evidence="1 2">
    <name type="scientific">Favolaschia claudopus</name>
    <dbReference type="NCBI Taxonomy" id="2862362"/>
    <lineage>
        <taxon>Eukaryota</taxon>
        <taxon>Fungi</taxon>
        <taxon>Dikarya</taxon>
        <taxon>Basidiomycota</taxon>
        <taxon>Agaricomycotina</taxon>
        <taxon>Agaricomycetes</taxon>
        <taxon>Agaricomycetidae</taxon>
        <taxon>Agaricales</taxon>
        <taxon>Marasmiineae</taxon>
        <taxon>Mycenaceae</taxon>
        <taxon>Favolaschia</taxon>
    </lineage>
</organism>
<evidence type="ECO:0000313" key="2">
    <source>
        <dbReference type="Proteomes" id="UP001362999"/>
    </source>
</evidence>
<accession>A0AAW0BL92</accession>
<evidence type="ECO:0008006" key="3">
    <source>
        <dbReference type="Google" id="ProtNLM"/>
    </source>
</evidence>
<dbReference type="EMBL" id="JAWWNJ010000030">
    <property type="protein sequence ID" value="KAK7027068.1"/>
    <property type="molecule type" value="Genomic_DNA"/>
</dbReference>
<dbReference type="AlphaFoldDB" id="A0AAW0BL92"/>
<comment type="caution">
    <text evidence="1">The sequence shown here is derived from an EMBL/GenBank/DDBJ whole genome shotgun (WGS) entry which is preliminary data.</text>
</comment>
<sequence>MGRHPSLYFADGTLTLQAGDGSDIIYNVYREPLMHHSPLFKGMLSLPHAELPSLSPAATNVRELLAKARETGLEGLKDETAVVLPAQLKSAELDEFILFLFLHAYVLCSGEFPPSVERACAILKVSHFFAVDCGITFARTHLDNNSDFGPCHRFRLGFDYQIREWIIDAFDQLMGVPIGELSPEDEMLLGPRGYRAVARAQSRCLDSRLRLAVRAEEPNHSNECLNHYSCKEEWTKMWTSTRGVLGDIIVHDFPGSRIIERLHGYPVGHMGPDCHRRTCDGLLGTADKPSIFLKEEELIDEEIYTLMKEEGVV</sequence>
<protein>
    <recommendedName>
        <fullName evidence="3">BTB domain-containing protein</fullName>
    </recommendedName>
</protein>
<gene>
    <name evidence="1" type="ORF">R3P38DRAFT_2527114</name>
</gene>
<dbReference type="Proteomes" id="UP001362999">
    <property type="component" value="Unassembled WGS sequence"/>
</dbReference>
<proteinExistence type="predicted"/>
<reference evidence="1 2" key="1">
    <citation type="journal article" date="2024" name="J Genomics">
        <title>Draft genome sequencing and assembly of Favolaschia claudopus CIRM-BRFM 2984 isolated from oak limbs.</title>
        <authorList>
            <person name="Navarro D."/>
            <person name="Drula E."/>
            <person name="Chaduli D."/>
            <person name="Cazenave R."/>
            <person name="Ahrendt S."/>
            <person name="Wang J."/>
            <person name="Lipzen A."/>
            <person name="Daum C."/>
            <person name="Barry K."/>
            <person name="Grigoriev I.V."/>
            <person name="Favel A."/>
            <person name="Rosso M.N."/>
            <person name="Martin F."/>
        </authorList>
    </citation>
    <scope>NUCLEOTIDE SEQUENCE [LARGE SCALE GENOMIC DNA]</scope>
    <source>
        <strain evidence="1 2">CIRM-BRFM 2984</strain>
    </source>
</reference>